<evidence type="ECO:0000313" key="3">
    <source>
        <dbReference type="Proteomes" id="UP000296049"/>
    </source>
</evidence>
<protein>
    <submittedName>
        <fullName evidence="2">Uncharacterized protein</fullName>
    </submittedName>
</protein>
<sequence length="1190" mass="129069">MTQPLLSSSHLAENHRERDPAQAVWAEVSGAGNGVQKAVLQTRQGGAPRAVTGAVLPDHPAAHPELTRCLLQATAACPKNYSISAAVQPPEPSTFTHRSEAHSTAATQPAAVLPVVTERSHYKRSFLKLSARPKSAGLGSGAQIKGAVQGTGGGCSKTCSQGAPYSSWGYSGGFAHPAVPGKGCTWRMSYPRGWHKPLWFILATILRSTARGASTQTDRRRGINTDPHLPAFLSSLILLLLLESNILNNFSDKRGKIPPRKHKSQKIPRPAQAQENAARMRKMLQKLILQQSQPQQKAKKGSLPEADASPSLLIPAAFRRDNPIALLQQVTWHHQPHKQHTLVGSSCWLCRGFRAAEAFRGRVASPCSGCPEGGSSYTTPNALNARPTSVAGEECGGPSCNAKQGALHAQPSPAPWQQNSAHSFQRLKTIGISLGQLRPCFPGESKRSQQILISFLQLRVCGKGLLRCCSCGFADKTLKRLGKRQRKVCYQKRGCRTGDFWLRYLPDRVSLAVPWPAAHRRSRLSALESLSNPYYYRHSLGLGEEASDSRLLVVDRVSGWREWRRAARCTGGTEAMSKGTAEGGRYTGKPCRRLGEAACSLPPNPHLTALAQLLQWFLVLSSGPNGSNLAPSEPAVNPRILCQVDTSCYSSLQLQKRRQRSHVIYTRSQNTITDTHKANWLSYMEKQHLLNTQQTQTPKCAGSALTKESCDPRTPGRHNFEKSQRRSKFIPEVTSSPGDLLRPKLSYKNWAAQIHQKETEVLPMLLDLVYLGCQCPPPWMQSLLLHSQSKASLGDNRRQLWEAKVTGSSRFEAGDCPRHFLAQRVAVAMGTTALGDLALSSHPLHSCVMWTTGQLIPQVTPGSSKLKKVGKARNTKEEPNHVKLVHTEVSEGLQHRHQIHGKEQPADHADFPDLAGNSSALPASALTKCPSSAWRPHGSGCCCLHSPTSIGNCNVPMGFLGAVSQQCPAPQASLDKGLLLDTAASWAMQAAESTLCSQSYTRLSKHTLFPSGKPEEGQTKGFFTFQVCASHQAPGRQQHTLTCPSLHIEPANTPRGVLVLVSGHGQAAGGGLWLSTQRLGLPSAVRDSCVLPGGWERVSSPSVSVPEPEYVTGRECNLFPLVPPIRGWKYHGSGYVPFVGFVSSLRPLGSAGGSLWWSGRGQCGARLLLGGSHSALALEELQGDKAVTER</sequence>
<name>R0KCI3_ANAPL</name>
<feature type="region of interest" description="Disordered" evidence="1">
    <location>
        <begin position="252"/>
        <end position="278"/>
    </location>
</feature>
<dbReference type="EMBL" id="KB742479">
    <property type="protein sequence ID" value="EOB08081.1"/>
    <property type="molecule type" value="Genomic_DNA"/>
</dbReference>
<dbReference type="AlphaFoldDB" id="R0KCI3"/>
<keyword evidence="3" id="KW-1185">Reference proteome</keyword>
<feature type="compositionally biased region" description="Polar residues" evidence="1">
    <location>
        <begin position="1"/>
        <end position="11"/>
    </location>
</feature>
<feature type="region of interest" description="Disordered" evidence="1">
    <location>
        <begin position="1"/>
        <end position="21"/>
    </location>
</feature>
<accession>R0KCI3</accession>
<evidence type="ECO:0000256" key="1">
    <source>
        <dbReference type="SAM" id="MobiDB-lite"/>
    </source>
</evidence>
<reference evidence="3" key="1">
    <citation type="journal article" date="2013" name="Nat. Genet.">
        <title>The duck genome and transcriptome provide insight into an avian influenza virus reservoir species.</title>
        <authorList>
            <person name="Huang Y."/>
            <person name="Li Y."/>
            <person name="Burt D.W."/>
            <person name="Chen H."/>
            <person name="Zhang Y."/>
            <person name="Qian W."/>
            <person name="Kim H."/>
            <person name="Gan S."/>
            <person name="Zhao Y."/>
            <person name="Li J."/>
            <person name="Yi K."/>
            <person name="Feng H."/>
            <person name="Zhu P."/>
            <person name="Li B."/>
            <person name="Liu Q."/>
            <person name="Fairley S."/>
            <person name="Magor K.E."/>
            <person name="Du Z."/>
            <person name="Hu X."/>
            <person name="Goodman L."/>
            <person name="Tafer H."/>
            <person name="Vignal A."/>
            <person name="Lee T."/>
            <person name="Kim K.W."/>
            <person name="Sheng Z."/>
            <person name="An Y."/>
            <person name="Searle S."/>
            <person name="Herrero J."/>
            <person name="Groenen M.A."/>
            <person name="Crooijmans R.P."/>
            <person name="Faraut T."/>
            <person name="Cai Q."/>
            <person name="Webster R.G."/>
            <person name="Aldridge J.R."/>
            <person name="Warren W.C."/>
            <person name="Bartschat S."/>
            <person name="Kehr S."/>
            <person name="Marz M."/>
            <person name="Stadler P.F."/>
            <person name="Smith J."/>
            <person name="Kraus R.H."/>
            <person name="Zhao Y."/>
            <person name="Ren L."/>
            <person name="Fei J."/>
            <person name="Morisson M."/>
            <person name="Kaiser P."/>
            <person name="Griffin D.K."/>
            <person name="Rao M."/>
            <person name="Pitel F."/>
            <person name="Wang J."/>
            <person name="Li N."/>
        </authorList>
    </citation>
    <scope>NUCLEOTIDE SEQUENCE [LARGE SCALE GENOMIC DNA]</scope>
</reference>
<proteinExistence type="predicted"/>
<feature type="compositionally biased region" description="Basic residues" evidence="1">
    <location>
        <begin position="256"/>
        <end position="266"/>
    </location>
</feature>
<dbReference type="Proteomes" id="UP000296049">
    <property type="component" value="Unassembled WGS sequence"/>
</dbReference>
<evidence type="ECO:0000313" key="2">
    <source>
        <dbReference type="EMBL" id="EOB08081.1"/>
    </source>
</evidence>
<feature type="region of interest" description="Disordered" evidence="1">
    <location>
        <begin position="703"/>
        <end position="725"/>
    </location>
</feature>
<gene>
    <name evidence="2" type="ORF">Anapl_00225</name>
</gene>
<organism evidence="2 3">
    <name type="scientific">Anas platyrhynchos</name>
    <name type="common">Mallard</name>
    <name type="synonym">Anas boschas</name>
    <dbReference type="NCBI Taxonomy" id="8839"/>
    <lineage>
        <taxon>Eukaryota</taxon>
        <taxon>Metazoa</taxon>
        <taxon>Chordata</taxon>
        <taxon>Craniata</taxon>
        <taxon>Vertebrata</taxon>
        <taxon>Euteleostomi</taxon>
        <taxon>Archelosauria</taxon>
        <taxon>Archosauria</taxon>
        <taxon>Dinosauria</taxon>
        <taxon>Saurischia</taxon>
        <taxon>Theropoda</taxon>
        <taxon>Coelurosauria</taxon>
        <taxon>Aves</taxon>
        <taxon>Neognathae</taxon>
        <taxon>Galloanserae</taxon>
        <taxon>Anseriformes</taxon>
        <taxon>Anatidae</taxon>
        <taxon>Anatinae</taxon>
        <taxon>Anas</taxon>
    </lineage>
</organism>